<dbReference type="STRING" id="655015.B1812_20610"/>
<dbReference type="KEGG" id="mbry:B1812_20610"/>
<evidence type="ECO:0000256" key="2">
    <source>
        <dbReference type="ARBA" id="ARBA00000751"/>
    </source>
</evidence>
<dbReference type="Gene3D" id="1.10.357.40">
    <property type="entry name" value="YbiA-like"/>
    <property type="match status" value="1"/>
</dbReference>
<dbReference type="InterPro" id="IPR037238">
    <property type="entry name" value="YbiA-like_sf"/>
</dbReference>
<comment type="catalytic activity">
    <reaction evidence="2">
        <text>2,5-diamino-6-hydroxy-4-(5-phosphoribosylamino)-pyrimidine + H2O = 2,5,6-triamino-4-hydroxypyrimidine + D-ribose 5-phosphate</text>
        <dbReference type="Rhea" id="RHEA:23436"/>
        <dbReference type="ChEBI" id="CHEBI:15377"/>
        <dbReference type="ChEBI" id="CHEBI:58614"/>
        <dbReference type="ChEBI" id="CHEBI:78346"/>
        <dbReference type="ChEBI" id="CHEBI:137796"/>
    </reaction>
</comment>
<evidence type="ECO:0000313" key="5">
    <source>
        <dbReference type="Proteomes" id="UP000193978"/>
    </source>
</evidence>
<dbReference type="InterPro" id="IPR012816">
    <property type="entry name" value="NADAR"/>
</dbReference>
<comment type="catalytic activity">
    <reaction evidence="1">
        <text>5-amino-6-(5-phospho-D-ribosylamino)uracil + H2O = 5,6-diaminouracil + D-ribose 5-phosphate</text>
        <dbReference type="Rhea" id="RHEA:55020"/>
        <dbReference type="ChEBI" id="CHEBI:15377"/>
        <dbReference type="ChEBI" id="CHEBI:46252"/>
        <dbReference type="ChEBI" id="CHEBI:58453"/>
        <dbReference type="ChEBI" id="CHEBI:78346"/>
    </reaction>
</comment>
<evidence type="ECO:0000259" key="3">
    <source>
        <dbReference type="Pfam" id="PF08719"/>
    </source>
</evidence>
<name>A0A1W6N201_9HYPH</name>
<dbReference type="CDD" id="cd15457">
    <property type="entry name" value="NADAR"/>
    <property type="match status" value="1"/>
</dbReference>
<dbReference type="EMBL" id="CP019948">
    <property type="protein sequence ID" value="ARN83848.1"/>
    <property type="molecule type" value="Genomic_DNA"/>
</dbReference>
<sequence length="177" mass="19987">MLYFSRDHAAFGFLSHFHPSPITLDNDHWVTVEHFYQAQKSDHPDYRAAIRAAETPGLAKRLAAQPMAPGRSAQQSWFRKNSVMPRPDWHDVKLEIMRRADLAKFSQNPDLAALLLATGDAELIEDSPSEPFWGTGPDGQGFNWAGRVIMEVRDQLRRTEDSTGFPNGSADFRASYN</sequence>
<dbReference type="NCBIfam" id="TIGR02464">
    <property type="entry name" value="ribofla_fusion"/>
    <property type="match status" value="1"/>
</dbReference>
<protein>
    <recommendedName>
        <fullName evidence="3">NADAR domain-containing protein</fullName>
    </recommendedName>
</protein>
<dbReference type="Pfam" id="PF08719">
    <property type="entry name" value="NADAR"/>
    <property type="match status" value="1"/>
</dbReference>
<evidence type="ECO:0000256" key="1">
    <source>
        <dbReference type="ARBA" id="ARBA00000022"/>
    </source>
</evidence>
<reference evidence="4 5" key="1">
    <citation type="submission" date="2017-02" db="EMBL/GenBank/DDBJ databases">
        <authorList>
            <person name="Peterson S.W."/>
        </authorList>
    </citation>
    <scope>NUCLEOTIDE SEQUENCE [LARGE SCALE GENOMIC DNA]</scope>
    <source>
        <strain evidence="4 5">S285</strain>
    </source>
</reference>
<dbReference type="SUPFAM" id="SSF143990">
    <property type="entry name" value="YbiA-like"/>
    <property type="match status" value="1"/>
</dbReference>
<gene>
    <name evidence="4" type="ORF">B1812_20610</name>
</gene>
<organism evidence="4 5">
    <name type="scientific">Methylocystis bryophila</name>
    <dbReference type="NCBI Taxonomy" id="655015"/>
    <lineage>
        <taxon>Bacteria</taxon>
        <taxon>Pseudomonadati</taxon>
        <taxon>Pseudomonadota</taxon>
        <taxon>Alphaproteobacteria</taxon>
        <taxon>Hyphomicrobiales</taxon>
        <taxon>Methylocystaceae</taxon>
        <taxon>Methylocystis</taxon>
    </lineage>
</organism>
<dbReference type="AlphaFoldDB" id="A0A1W6N201"/>
<evidence type="ECO:0000313" key="4">
    <source>
        <dbReference type="EMBL" id="ARN83848.1"/>
    </source>
</evidence>
<proteinExistence type="predicted"/>
<accession>A0A1W6N201</accession>
<keyword evidence="5" id="KW-1185">Reference proteome</keyword>
<feature type="domain" description="NADAR" evidence="3">
    <location>
        <begin position="3"/>
        <end position="157"/>
    </location>
</feature>
<dbReference type="Proteomes" id="UP000193978">
    <property type="component" value="Chromosome"/>
</dbReference>